<accession>A0A4Q0M898</accession>
<evidence type="ECO:0008006" key="3">
    <source>
        <dbReference type="Google" id="ProtNLM"/>
    </source>
</evidence>
<comment type="caution">
    <text evidence="1">The sequence shown here is derived from an EMBL/GenBank/DDBJ whole genome shotgun (WGS) entry which is preliminary data.</text>
</comment>
<sequence>MVMRIKPLLVFLIISLILQTAKVCSQTRTPFLLRYKTEQKGGIVYVSNSILTCESCDAVNEVPPHGKSNNNDFIMRYIDVDPSAETFSSSSADLNLPDCSSVTFAGLYWGGSVSSSNSRYNGRNKVKLKLPGAASYIDLTADERTDLQYFKNITSIVNSVSSIEGTFTVANVVANEGLKDVYAGWTIVIVYKQNEMALRDLSVFDGFLNIQPNNHIDFTVSGFSTPHRGPVNLDFGFVAYDGDSGYTGDYLTINNQPIFDQVHDQNNTFNSSITSNGKVVKNRYPAYTNTLGYDASVMRLENQDYRHLKNSDTSALISLKTVGEGYLIGVLTTAIDIYSPSIELSHQYRNTNKYGTSIQAGETVELQYDLKNTGNDGSTNTVFIDTIPSLFTYVKGSIEVQDVNGNWSTLSDQSGDDGGEYMEAGRRVLVRLGEGANASRGGAVPADGQLKVRYKMQLIDDAELLGCAPAPVSKYGWLQYSGNVNPDKNWKVASDKAFSQYDCSGVRSPLVLALEPPLPPGDLNLTFYCPVSVADLALPKGYSLYKEDNTVASRGVPVPVAKVSESGTYKAYRRLAAGCEFSYTIRVNMASIGIAAQPAPRKIVEGKSAEFSVETSGPDVKYQWQEDSGYDSWTDIPGATDRMLTLRNVSLSKNRSRYRALVSNPCGQKLVSYEVLLDVVESKEGALFVPNAFKPNSAVEELTHFMVKGHKLSRWQMRVYNKWDQLIWETTKLNPDGSPAEGWDGKIGGQDAPQDIYLWAITAVFCDGSEWKGMSFNQSEPKKTGLVYLIR</sequence>
<dbReference type="AlphaFoldDB" id="A0A4Q0M898"/>
<evidence type="ECO:0000313" key="1">
    <source>
        <dbReference type="EMBL" id="RXF69347.1"/>
    </source>
</evidence>
<dbReference type="InterPro" id="IPR013783">
    <property type="entry name" value="Ig-like_fold"/>
</dbReference>
<reference evidence="1 2" key="1">
    <citation type="submission" date="2018-12" db="EMBL/GenBank/DDBJ databases">
        <title>The Draft Genome Sequence of the Soil Bacterium Pedobacter tournemirensis R1.</title>
        <authorList>
            <person name="He J."/>
        </authorList>
    </citation>
    <scope>NUCLEOTIDE SEQUENCE [LARGE SCALE GENOMIC DNA]</scope>
    <source>
        <strain evidence="1 2">R1</strain>
    </source>
</reference>
<evidence type="ECO:0000313" key="2">
    <source>
        <dbReference type="Proteomes" id="UP000290848"/>
    </source>
</evidence>
<dbReference type="Proteomes" id="UP000290848">
    <property type="component" value="Unassembled WGS sequence"/>
</dbReference>
<dbReference type="Gene3D" id="2.60.40.10">
    <property type="entry name" value="Immunoglobulins"/>
    <property type="match status" value="1"/>
</dbReference>
<dbReference type="EMBL" id="RXOC01000007">
    <property type="protein sequence ID" value="RXF69347.1"/>
    <property type="molecule type" value="Genomic_DNA"/>
</dbReference>
<proteinExistence type="predicted"/>
<name>A0A4Q0M898_9SPHI</name>
<organism evidence="1 2">
    <name type="scientific">Arcticibacter tournemirensis</name>
    <dbReference type="NCBI Taxonomy" id="699437"/>
    <lineage>
        <taxon>Bacteria</taxon>
        <taxon>Pseudomonadati</taxon>
        <taxon>Bacteroidota</taxon>
        <taxon>Sphingobacteriia</taxon>
        <taxon>Sphingobacteriales</taxon>
        <taxon>Sphingobacteriaceae</taxon>
        <taxon>Arcticibacter</taxon>
    </lineage>
</organism>
<gene>
    <name evidence="1" type="ORF">EKH83_11715</name>
</gene>
<protein>
    <recommendedName>
        <fullName evidence="3">DUF11 domain-containing protein</fullName>
    </recommendedName>
</protein>
<dbReference type="InterPro" id="IPR047589">
    <property type="entry name" value="DUF11_rpt"/>
</dbReference>
<dbReference type="NCBIfam" id="TIGR01451">
    <property type="entry name" value="B_ant_repeat"/>
    <property type="match status" value="1"/>
</dbReference>